<evidence type="ECO:0000256" key="1">
    <source>
        <dbReference type="SAM" id="Phobius"/>
    </source>
</evidence>
<gene>
    <name evidence="2" type="ORF">JCM19237_6366</name>
</gene>
<sequence>MYVGLLMLSNVSKLDFDDFVDAMSGLICAVFIILSGNIVTGIMLGFVSLVIGRLFSGDIKKLNIGTVIITLVLVVFYLGGWAI</sequence>
<comment type="caution">
    <text evidence="2">The sequence shown here is derived from an EMBL/GenBank/DDBJ whole genome shotgun (WGS) entry which is preliminary data.</text>
</comment>
<keyword evidence="1" id="KW-1133">Transmembrane helix</keyword>
<accession>A0A090R788</accession>
<keyword evidence="1" id="KW-0472">Membrane</keyword>
<dbReference type="EMBL" id="BBMN01000002">
    <property type="protein sequence ID" value="GAL03472.1"/>
    <property type="molecule type" value="Genomic_DNA"/>
</dbReference>
<protein>
    <submittedName>
        <fullName evidence="2">Guanine-hypoxanthine permease</fullName>
    </submittedName>
</protein>
<reference evidence="2 3" key="1">
    <citation type="journal article" date="2014" name="Genome Announc.">
        <title>Draft Genome Sequences of Two Vibrionaceae Species, Vibrio ponticus C121 and Photobacterium aphoticum C119, Isolated as Coral Reef Microbiota.</title>
        <authorList>
            <person name="Al-saari N."/>
            <person name="Meirelles P.M."/>
            <person name="Mino S."/>
            <person name="Suda W."/>
            <person name="Oshima K."/>
            <person name="Hattori M."/>
            <person name="Ohkuma M."/>
            <person name="Thompson F.L."/>
            <person name="Gomez-Gil B."/>
            <person name="Sawabe T."/>
            <person name="Sawabe T."/>
        </authorList>
    </citation>
    <scope>NUCLEOTIDE SEQUENCE [LARGE SCALE GENOMIC DNA]</scope>
    <source>
        <strain evidence="2 3">JCM 19237</strain>
    </source>
</reference>
<evidence type="ECO:0000313" key="2">
    <source>
        <dbReference type="EMBL" id="GAL03472.1"/>
    </source>
</evidence>
<dbReference type="STRING" id="754436.JCM19237_6366"/>
<evidence type="ECO:0000313" key="3">
    <source>
        <dbReference type="Proteomes" id="UP000029227"/>
    </source>
</evidence>
<dbReference type="Proteomes" id="UP000029227">
    <property type="component" value="Unassembled WGS sequence"/>
</dbReference>
<keyword evidence="1" id="KW-0812">Transmembrane</keyword>
<organism evidence="2 3">
    <name type="scientific">Photobacterium aphoticum</name>
    <dbReference type="NCBI Taxonomy" id="754436"/>
    <lineage>
        <taxon>Bacteria</taxon>
        <taxon>Pseudomonadati</taxon>
        <taxon>Pseudomonadota</taxon>
        <taxon>Gammaproteobacteria</taxon>
        <taxon>Vibrionales</taxon>
        <taxon>Vibrionaceae</taxon>
        <taxon>Photobacterium</taxon>
    </lineage>
</organism>
<dbReference type="eggNOG" id="COG2252">
    <property type="taxonomic scope" value="Bacteria"/>
</dbReference>
<name>A0A090R788_9GAMM</name>
<proteinExistence type="predicted"/>
<dbReference type="AlphaFoldDB" id="A0A090R788"/>
<feature type="transmembrane region" description="Helical" evidence="1">
    <location>
        <begin position="62"/>
        <end position="82"/>
    </location>
</feature>
<feature type="transmembrane region" description="Helical" evidence="1">
    <location>
        <begin position="22"/>
        <end position="50"/>
    </location>
</feature>